<name>A0ABV1XHM4_9ACTN</name>
<sequence>MSDYVHGDKVTGTQYKQVGDHNVQYNGEGLSRAELDAAVEELRSFIADLRSAGMVSPDGTVVDPGAVVAAVQSQPGRLRALGRAVSAGAKDAVLTAVQGGVAALVAGLVAQG</sequence>
<dbReference type="EMBL" id="JBEPFB010000001">
    <property type="protein sequence ID" value="MER7371098.1"/>
    <property type="molecule type" value="Genomic_DNA"/>
</dbReference>
<dbReference type="RefSeq" id="WP_190069127.1">
    <property type="nucleotide sequence ID" value="NZ_BNBM01000002.1"/>
</dbReference>
<reference evidence="1 2" key="1">
    <citation type="submission" date="2024-06" db="EMBL/GenBank/DDBJ databases">
        <title>The Natural Products Discovery Center: Release of the First 8490 Sequenced Strains for Exploring Actinobacteria Biosynthetic Diversity.</title>
        <authorList>
            <person name="Kalkreuter E."/>
            <person name="Kautsar S.A."/>
            <person name="Yang D."/>
            <person name="Bader C.D."/>
            <person name="Teijaro C.N."/>
            <person name="Fluegel L."/>
            <person name="Davis C.M."/>
            <person name="Simpson J.R."/>
            <person name="Lauterbach L."/>
            <person name="Steele A.D."/>
            <person name="Gui C."/>
            <person name="Meng S."/>
            <person name="Li G."/>
            <person name="Viehrig K."/>
            <person name="Ye F."/>
            <person name="Su P."/>
            <person name="Kiefer A.F."/>
            <person name="Nichols A."/>
            <person name="Cepeda A.J."/>
            <person name="Yan W."/>
            <person name="Fan B."/>
            <person name="Jiang Y."/>
            <person name="Adhikari A."/>
            <person name="Zheng C.-J."/>
            <person name="Schuster L."/>
            <person name="Cowan T.M."/>
            <person name="Smanski M.J."/>
            <person name="Chevrette M.G."/>
            <person name="De Carvalho L.P.S."/>
            <person name="Shen B."/>
        </authorList>
    </citation>
    <scope>NUCLEOTIDE SEQUENCE [LARGE SCALE GENOMIC DNA]</scope>
    <source>
        <strain evidence="1 2">NPDC000155</strain>
    </source>
</reference>
<dbReference type="Proteomes" id="UP001486207">
    <property type="component" value="Unassembled WGS sequence"/>
</dbReference>
<evidence type="ECO:0000313" key="1">
    <source>
        <dbReference type="EMBL" id="MER7371098.1"/>
    </source>
</evidence>
<accession>A0ABV1XHM4</accession>
<proteinExistence type="predicted"/>
<evidence type="ECO:0000313" key="2">
    <source>
        <dbReference type="Proteomes" id="UP001486207"/>
    </source>
</evidence>
<protein>
    <submittedName>
        <fullName evidence="1">Uncharacterized protein</fullName>
    </submittedName>
</protein>
<comment type="caution">
    <text evidence="1">The sequence shown here is derived from an EMBL/GenBank/DDBJ whole genome shotgun (WGS) entry which is preliminary data.</text>
</comment>
<organism evidence="1 2">
    <name type="scientific">Streptomyces lanatus</name>
    <dbReference type="NCBI Taxonomy" id="66900"/>
    <lineage>
        <taxon>Bacteria</taxon>
        <taxon>Bacillati</taxon>
        <taxon>Actinomycetota</taxon>
        <taxon>Actinomycetes</taxon>
        <taxon>Kitasatosporales</taxon>
        <taxon>Streptomycetaceae</taxon>
        <taxon>Streptomyces</taxon>
    </lineage>
</organism>
<keyword evidence="2" id="KW-1185">Reference proteome</keyword>
<gene>
    <name evidence="1" type="ORF">ABT384_00340</name>
</gene>